<sequence>MPTLQEIALKTAGTDARIVSGHRMCAGCGIASVVKNVLAASDKPVIVVNATGCLEVTTAVYPFTAWNTPWMHLTFENAAAVAAGIESAYKSLKHRGKIDSEVNILAVGGDGGTYDIGFQALSGALERQHKFMYLVYDNEGYMNTGNQRSGATPFGASTSTVPAGKVSFGKPQWRKNLVEIAAAHRIPYVGQAAVHNTLDLYKKAQKGFNADGPAVLAVLQPCTTNWSFDPALTMQYSKLAVETNFWPLYEIENGVVHITTKPSNRKPIEEFLKGQSRFKHLFRPGNEHVIVEMQKMIDDEWARLLKIEESGIQF</sequence>
<dbReference type="PANTHER" id="PTHR42897:SF2">
    <property type="entry name" value="PYRUVATE SYNTHASE SUBUNIT PORB"/>
    <property type="match status" value="1"/>
</dbReference>
<dbReference type="PANTHER" id="PTHR42897">
    <property type="entry name" value="PYRUVATE SYNTHASE SUBUNIT PORB"/>
    <property type="match status" value="1"/>
</dbReference>
<feature type="domain" description="Thiamine pyrophosphate enzyme TPP-binding" evidence="2">
    <location>
        <begin position="51"/>
        <end position="218"/>
    </location>
</feature>
<comment type="caution">
    <text evidence="3">The sequence shown here is derived from an EMBL/GenBank/DDBJ whole genome shotgun (WGS) entry which is preliminary data.</text>
</comment>
<accession>A0A398DL59</accession>
<dbReference type="InterPro" id="IPR029061">
    <property type="entry name" value="THDP-binding"/>
</dbReference>
<evidence type="ECO:0000259" key="2">
    <source>
        <dbReference type="Pfam" id="PF02775"/>
    </source>
</evidence>
<evidence type="ECO:0000313" key="3">
    <source>
        <dbReference type="EMBL" id="RIE14589.1"/>
    </source>
</evidence>
<dbReference type="CDD" id="cd03376">
    <property type="entry name" value="TPP_PFOR_porB_like"/>
    <property type="match status" value="1"/>
</dbReference>
<protein>
    <submittedName>
        <fullName evidence="3">Pyruvate ferredoxin oxidoreductase</fullName>
    </submittedName>
</protein>
<dbReference type="RefSeq" id="WP_119119353.1">
    <property type="nucleotide sequence ID" value="NZ_QXIU01000049.1"/>
</dbReference>
<dbReference type="EMBL" id="QXIU01000049">
    <property type="protein sequence ID" value="RIE14589.1"/>
    <property type="molecule type" value="Genomic_DNA"/>
</dbReference>
<dbReference type="AlphaFoldDB" id="A0A398DL59"/>
<dbReference type="Proteomes" id="UP000266489">
    <property type="component" value="Unassembled WGS sequence"/>
</dbReference>
<dbReference type="GO" id="GO:0044281">
    <property type="term" value="P:small molecule metabolic process"/>
    <property type="evidence" value="ECO:0007669"/>
    <property type="project" value="UniProtKB-ARBA"/>
</dbReference>
<dbReference type="Gene3D" id="3.40.50.970">
    <property type="match status" value="1"/>
</dbReference>
<dbReference type="InterPro" id="IPR051479">
    <property type="entry name" value="PorB-like"/>
</dbReference>
<dbReference type="GO" id="GO:0030976">
    <property type="term" value="F:thiamine pyrophosphate binding"/>
    <property type="evidence" value="ECO:0007669"/>
    <property type="project" value="InterPro"/>
</dbReference>
<organism evidence="3 4">
    <name type="scientific">Candidatus Cryosericum odellii</name>
    <dbReference type="NCBI Taxonomy" id="2290917"/>
    <lineage>
        <taxon>Bacteria</taxon>
        <taxon>Pseudomonadati</taxon>
        <taxon>Caldisericota/Cryosericota group</taxon>
        <taxon>Candidatus Cryosericota</taxon>
        <taxon>Candidatus Cryosericia</taxon>
        <taxon>Candidatus Cryosericales</taxon>
        <taxon>Candidatus Cryosericaceae</taxon>
        <taxon>Candidatus Cryosericum</taxon>
    </lineage>
</organism>
<dbReference type="GO" id="GO:0016491">
    <property type="term" value="F:oxidoreductase activity"/>
    <property type="evidence" value="ECO:0007669"/>
    <property type="project" value="UniProtKB-KW"/>
</dbReference>
<dbReference type="InterPro" id="IPR011766">
    <property type="entry name" value="TPP_enzyme_TPP-bd"/>
</dbReference>
<dbReference type="Pfam" id="PF02775">
    <property type="entry name" value="TPP_enzyme_C"/>
    <property type="match status" value="1"/>
</dbReference>
<keyword evidence="3" id="KW-0670">Pyruvate</keyword>
<keyword evidence="1" id="KW-0560">Oxidoreductase</keyword>
<dbReference type="SUPFAM" id="SSF52518">
    <property type="entry name" value="Thiamin diphosphate-binding fold (THDP-binding)"/>
    <property type="match status" value="1"/>
</dbReference>
<name>A0A398DL59_9BACT</name>
<evidence type="ECO:0000256" key="1">
    <source>
        <dbReference type="ARBA" id="ARBA00023002"/>
    </source>
</evidence>
<reference evidence="3 4" key="1">
    <citation type="submission" date="2018-09" db="EMBL/GenBank/DDBJ databases">
        <title>Discovery and Ecogenomic Context for Candidatus Cryosericales, a Global Caldiserica Order Active in Thawing Permafrost.</title>
        <authorList>
            <person name="Martinez M.A."/>
            <person name="Woodcroft B.J."/>
            <person name="Ignacio Espinoza J.C."/>
            <person name="Zayed A."/>
            <person name="Singleton C.M."/>
            <person name="Boyd J."/>
            <person name="Li Y.-F."/>
            <person name="Purvine S."/>
            <person name="Maughan H."/>
            <person name="Hodgkins S.B."/>
            <person name="Anderson D."/>
            <person name="Sederholm M."/>
            <person name="Temperton B."/>
            <person name="Saleska S.R."/>
            <person name="Tyson G.W."/>
            <person name="Rich V.I."/>
        </authorList>
    </citation>
    <scope>NUCLEOTIDE SEQUENCE [LARGE SCALE GENOMIC DNA]</scope>
    <source>
        <strain evidence="3 4">SMC5</strain>
    </source>
</reference>
<proteinExistence type="predicted"/>
<evidence type="ECO:0000313" key="4">
    <source>
        <dbReference type="Proteomes" id="UP000266489"/>
    </source>
</evidence>
<dbReference type="OrthoDB" id="9794954at2"/>
<gene>
    <name evidence="3" type="ORF">SMC5_01840</name>
</gene>